<keyword evidence="2" id="KW-1185">Reference proteome</keyword>
<evidence type="ECO:0000313" key="2">
    <source>
        <dbReference type="Proteomes" id="UP000593577"/>
    </source>
</evidence>
<name>A0A7J8XJS4_GOSAI</name>
<sequence>MVATRFDIDKLNGITNFNLWQVQMTTILIQSNLEKVFTEKKLPDTDESEWDRDNLSFKDVKGHLLGKDKINNEFGSNSKSNRQASVLVVESNDEDLAGANLANDKGDDF</sequence>
<feature type="non-terminal residue" evidence="1">
    <location>
        <position position="109"/>
    </location>
</feature>
<gene>
    <name evidence="1" type="ORF">Goari_015043</name>
</gene>
<reference evidence="1 2" key="1">
    <citation type="journal article" date="2019" name="Genome Biol. Evol.">
        <title>Insights into the evolution of the New World diploid cottons (Gossypium, subgenus Houzingenia) based on genome sequencing.</title>
        <authorList>
            <person name="Grover C.E."/>
            <person name="Arick M.A. 2nd"/>
            <person name="Thrash A."/>
            <person name="Conover J.L."/>
            <person name="Sanders W.S."/>
            <person name="Peterson D.G."/>
            <person name="Frelichowski J.E."/>
            <person name="Scheffler J.A."/>
            <person name="Scheffler B.E."/>
            <person name="Wendel J.F."/>
        </authorList>
    </citation>
    <scope>NUCLEOTIDE SEQUENCE [LARGE SCALE GENOMIC DNA]</scope>
    <source>
        <strain evidence="1">185</strain>
        <tissue evidence="1">Leaf</tissue>
    </source>
</reference>
<dbReference type="AlphaFoldDB" id="A0A7J8XJS4"/>
<dbReference type="Proteomes" id="UP000593577">
    <property type="component" value="Unassembled WGS sequence"/>
</dbReference>
<evidence type="ECO:0000313" key="1">
    <source>
        <dbReference type="EMBL" id="MBA0687513.1"/>
    </source>
</evidence>
<proteinExistence type="predicted"/>
<organism evidence="1 2">
    <name type="scientific">Gossypium aridum</name>
    <name type="common">American cotton</name>
    <name type="synonym">Erioxylum aridum</name>
    <dbReference type="NCBI Taxonomy" id="34290"/>
    <lineage>
        <taxon>Eukaryota</taxon>
        <taxon>Viridiplantae</taxon>
        <taxon>Streptophyta</taxon>
        <taxon>Embryophyta</taxon>
        <taxon>Tracheophyta</taxon>
        <taxon>Spermatophyta</taxon>
        <taxon>Magnoliopsida</taxon>
        <taxon>eudicotyledons</taxon>
        <taxon>Gunneridae</taxon>
        <taxon>Pentapetalae</taxon>
        <taxon>rosids</taxon>
        <taxon>malvids</taxon>
        <taxon>Malvales</taxon>
        <taxon>Malvaceae</taxon>
        <taxon>Malvoideae</taxon>
        <taxon>Gossypium</taxon>
    </lineage>
</organism>
<comment type="caution">
    <text evidence="1">The sequence shown here is derived from an EMBL/GenBank/DDBJ whole genome shotgun (WGS) entry which is preliminary data.</text>
</comment>
<protein>
    <submittedName>
        <fullName evidence="1">Uncharacterized protein</fullName>
    </submittedName>
</protein>
<accession>A0A7J8XJS4</accession>
<dbReference type="EMBL" id="JABFAA010000007">
    <property type="protein sequence ID" value="MBA0687513.1"/>
    <property type="molecule type" value="Genomic_DNA"/>
</dbReference>